<evidence type="ECO:0000256" key="1">
    <source>
        <dbReference type="SAM" id="MobiDB-lite"/>
    </source>
</evidence>
<dbReference type="AlphaFoldDB" id="A0AAD6ZAK2"/>
<feature type="compositionally biased region" description="Polar residues" evidence="1">
    <location>
        <begin position="62"/>
        <end position="71"/>
    </location>
</feature>
<feature type="compositionally biased region" description="Basic residues" evidence="1">
    <location>
        <begin position="74"/>
        <end position="83"/>
    </location>
</feature>
<name>A0AAD6ZAK2_9AGAR</name>
<dbReference type="EMBL" id="JARIHO010000066">
    <property type="protein sequence ID" value="KAJ7314676.1"/>
    <property type="molecule type" value="Genomic_DNA"/>
</dbReference>
<feature type="compositionally biased region" description="Basic and acidic residues" evidence="1">
    <location>
        <begin position="84"/>
        <end position="93"/>
    </location>
</feature>
<accession>A0AAD6ZAK2</accession>
<dbReference type="Proteomes" id="UP001218218">
    <property type="component" value="Unassembled WGS sequence"/>
</dbReference>
<feature type="region of interest" description="Disordered" evidence="1">
    <location>
        <begin position="60"/>
        <end position="93"/>
    </location>
</feature>
<evidence type="ECO:0000313" key="3">
    <source>
        <dbReference type="Proteomes" id="UP001218218"/>
    </source>
</evidence>
<keyword evidence="3" id="KW-1185">Reference proteome</keyword>
<gene>
    <name evidence="2" type="ORF">DFH08DRAFT_821338</name>
</gene>
<sequence>MAGEGIDALLEAASQLDDWRHTSPIIHAVSAVLLKHPSSAPPLPRCRHWKSDAGLLLYPTDAGSSSTSPQTKRGWPHGSKKKPKSEDSPPELKNEANSLAGVLWTVPEMSALIQHCLGPDTNDFFAKLGVQVNKIWARVVDANILPGRNAGAIQHEYEALLGISKTFYTFWNFTGALAATSTPSMQPPAASGEGMPLIESLQQPPEATWWLISPLSPRVEINSSAWPSIQNWNILISILDSRMALFMVDRCKRGTRSSCTAATRSATATGYCMPEQPPGGFRWLLQTL</sequence>
<reference evidence="2" key="1">
    <citation type="submission" date="2023-03" db="EMBL/GenBank/DDBJ databases">
        <title>Massive genome expansion in bonnet fungi (Mycena s.s.) driven by repeated elements and novel gene families across ecological guilds.</title>
        <authorList>
            <consortium name="Lawrence Berkeley National Laboratory"/>
            <person name="Harder C.B."/>
            <person name="Miyauchi S."/>
            <person name="Viragh M."/>
            <person name="Kuo A."/>
            <person name="Thoen E."/>
            <person name="Andreopoulos B."/>
            <person name="Lu D."/>
            <person name="Skrede I."/>
            <person name="Drula E."/>
            <person name="Henrissat B."/>
            <person name="Morin E."/>
            <person name="Kohler A."/>
            <person name="Barry K."/>
            <person name="LaButti K."/>
            <person name="Morin E."/>
            <person name="Salamov A."/>
            <person name="Lipzen A."/>
            <person name="Mereny Z."/>
            <person name="Hegedus B."/>
            <person name="Baldrian P."/>
            <person name="Stursova M."/>
            <person name="Weitz H."/>
            <person name="Taylor A."/>
            <person name="Grigoriev I.V."/>
            <person name="Nagy L.G."/>
            <person name="Martin F."/>
            <person name="Kauserud H."/>
        </authorList>
    </citation>
    <scope>NUCLEOTIDE SEQUENCE</scope>
    <source>
        <strain evidence="2">CBHHK002</strain>
    </source>
</reference>
<organism evidence="2 3">
    <name type="scientific">Mycena albidolilacea</name>
    <dbReference type="NCBI Taxonomy" id="1033008"/>
    <lineage>
        <taxon>Eukaryota</taxon>
        <taxon>Fungi</taxon>
        <taxon>Dikarya</taxon>
        <taxon>Basidiomycota</taxon>
        <taxon>Agaricomycotina</taxon>
        <taxon>Agaricomycetes</taxon>
        <taxon>Agaricomycetidae</taxon>
        <taxon>Agaricales</taxon>
        <taxon>Marasmiineae</taxon>
        <taxon>Mycenaceae</taxon>
        <taxon>Mycena</taxon>
    </lineage>
</organism>
<protein>
    <submittedName>
        <fullName evidence="2">Uncharacterized protein</fullName>
    </submittedName>
</protein>
<evidence type="ECO:0000313" key="2">
    <source>
        <dbReference type="EMBL" id="KAJ7314676.1"/>
    </source>
</evidence>
<proteinExistence type="predicted"/>
<comment type="caution">
    <text evidence="2">The sequence shown here is derived from an EMBL/GenBank/DDBJ whole genome shotgun (WGS) entry which is preliminary data.</text>
</comment>